<organism evidence="1 2">
    <name type="scientific">Oceanisphaera profunda</name>
    <dbReference type="NCBI Taxonomy" id="1416627"/>
    <lineage>
        <taxon>Bacteria</taxon>
        <taxon>Pseudomonadati</taxon>
        <taxon>Pseudomonadota</taxon>
        <taxon>Gammaproteobacteria</taxon>
        <taxon>Aeromonadales</taxon>
        <taxon>Aeromonadaceae</taxon>
        <taxon>Oceanisphaera</taxon>
    </lineage>
</organism>
<protein>
    <recommendedName>
        <fullName evidence="3">NRDE family protein</fullName>
    </recommendedName>
</protein>
<dbReference type="InterPro" id="IPR008551">
    <property type="entry name" value="TANGO2"/>
</dbReference>
<dbReference type="Proteomes" id="UP000243937">
    <property type="component" value="Chromosome"/>
</dbReference>
<reference evidence="1 2" key="1">
    <citation type="journal article" date="2014" name="Int. J. Syst. Evol. Microbiol.">
        <title>Oceanisphaera profunda sp. nov., a marine bacterium isolated from deep-sea sediment, and emended description of the genus Oceanisphaera.</title>
        <authorList>
            <person name="Xu Z."/>
            <person name="Zhang X.Y."/>
            <person name="Su H.N."/>
            <person name="Yu Z.C."/>
            <person name="Liu C."/>
            <person name="Li H."/>
            <person name="Chen X.L."/>
            <person name="Song X.Y."/>
            <person name="Xie B.B."/>
            <person name="Qin Q.L."/>
            <person name="Zhou B.C."/>
            <person name="Shi M."/>
            <person name="Huang Y."/>
            <person name="Zhang Y.Z."/>
        </authorList>
    </citation>
    <scope>NUCLEOTIDE SEQUENCE [LARGE SCALE GENOMIC DNA]</scope>
    <source>
        <strain evidence="1 2">SM1222</strain>
    </source>
</reference>
<proteinExistence type="predicted"/>
<evidence type="ECO:0000313" key="1">
    <source>
        <dbReference type="EMBL" id="ART81485.1"/>
    </source>
</evidence>
<evidence type="ECO:0008006" key="3">
    <source>
        <dbReference type="Google" id="ProtNLM"/>
    </source>
</evidence>
<dbReference type="EMBL" id="CP021377">
    <property type="protein sequence ID" value="ART81485.1"/>
    <property type="molecule type" value="Genomic_DNA"/>
</dbReference>
<dbReference type="Pfam" id="PF05742">
    <property type="entry name" value="TANGO2"/>
    <property type="match status" value="1"/>
</dbReference>
<accession>A0A1Y0D314</accession>
<gene>
    <name evidence="1" type="ORF">CBP31_01585</name>
</gene>
<dbReference type="PANTHER" id="PTHR17985">
    <property type="entry name" value="SER/THR-RICH PROTEIN T10 IN DGCR REGION"/>
    <property type="match status" value="1"/>
</dbReference>
<dbReference type="PANTHER" id="PTHR17985:SF8">
    <property type="entry name" value="TRANSPORT AND GOLGI ORGANIZATION PROTEIN 2 HOMOLOG"/>
    <property type="match status" value="1"/>
</dbReference>
<sequence>MCLIAFSWQPQARQLQLLANRDEFYARPTAAADWWPDSPNIWAGRDQEAGGTWLGVNRSGRFAALTNVREAQMNVGKRSRGELVTNFLTSLLSPEAYLEQVLSQGKEYAGFNLLLGDLAMNQEQGELWYGGNRLGGEARRLNAGSYGLSNAQLNTPWPKLIRLKQGLAQLDDTGEASAFALLDDATQAAPDSLPDTGVSPELELLLSSAFIHSPTYGTRAQTYLCIKGQQLDIIERSRGAHAELLSTQCLQLILPSA</sequence>
<keyword evidence="2" id="KW-1185">Reference proteome</keyword>
<dbReference type="RefSeq" id="WP_087034568.1">
    <property type="nucleotide sequence ID" value="NZ_CP021377.1"/>
</dbReference>
<dbReference type="KEGG" id="opf:CBP31_01585"/>
<dbReference type="AlphaFoldDB" id="A0A1Y0D314"/>
<dbReference type="OrthoDB" id="4380123at2"/>
<name>A0A1Y0D314_9GAMM</name>
<evidence type="ECO:0000313" key="2">
    <source>
        <dbReference type="Proteomes" id="UP000243937"/>
    </source>
</evidence>